<reference evidence="1 2" key="1">
    <citation type="submission" date="2019-01" db="EMBL/GenBank/DDBJ databases">
        <title>Coherence of Microcystis species and biogeography revealed through population genomics.</title>
        <authorList>
            <person name="Perez-Carrascal O.M."/>
            <person name="Terrat Y."/>
            <person name="Giani A."/>
            <person name="Fortin N."/>
            <person name="Tromas N."/>
            <person name="Shapiro B.J."/>
        </authorList>
    </citation>
    <scope>NUCLEOTIDE SEQUENCE [LARGE SCALE GENOMIC DNA]</scope>
    <source>
        <strain evidence="1">Mf_WU_F_19750830_S460</strain>
    </source>
</reference>
<gene>
    <name evidence="1" type="ORF">EWV40_12640</name>
</gene>
<evidence type="ECO:0000313" key="2">
    <source>
        <dbReference type="Proteomes" id="UP000320730"/>
    </source>
</evidence>
<proteinExistence type="predicted"/>
<dbReference type="EMBL" id="SFAN01000105">
    <property type="protein sequence ID" value="TRV21033.1"/>
    <property type="molecule type" value="Genomic_DNA"/>
</dbReference>
<protein>
    <submittedName>
        <fullName evidence="1">Uncharacterized protein</fullName>
    </submittedName>
</protein>
<dbReference type="Proteomes" id="UP000320730">
    <property type="component" value="Unassembled WGS sequence"/>
</dbReference>
<comment type="caution">
    <text evidence="1">The sequence shown here is derived from an EMBL/GenBank/DDBJ whole genome shotgun (WGS) entry which is preliminary data.</text>
</comment>
<dbReference type="AlphaFoldDB" id="A0A552LLD9"/>
<sequence>MWGVGCRVWGVERINKNNLLSPEYCLLSPEYCLLSPVSCLLNTPINSFVRIQIHVRNNLANQRQNSNLFTRN</sequence>
<evidence type="ECO:0000313" key="1">
    <source>
        <dbReference type="EMBL" id="TRV21033.1"/>
    </source>
</evidence>
<name>A0A552LLD9_9CHRO</name>
<organism evidence="1 2">
    <name type="scientific">Microcystis flos-aquae Mf_WU_F_19750830_S460</name>
    <dbReference type="NCBI Taxonomy" id="2486237"/>
    <lineage>
        <taxon>Bacteria</taxon>
        <taxon>Bacillati</taxon>
        <taxon>Cyanobacteriota</taxon>
        <taxon>Cyanophyceae</taxon>
        <taxon>Oscillatoriophycideae</taxon>
        <taxon>Chroococcales</taxon>
        <taxon>Microcystaceae</taxon>
        <taxon>Microcystis</taxon>
    </lineage>
</organism>
<accession>A0A552LLD9</accession>